<gene>
    <name evidence="1" type="ORF">SAMN04488105_108156</name>
</gene>
<name>A0A1G7G690_9RHOB</name>
<reference evidence="2" key="1">
    <citation type="submission" date="2016-10" db="EMBL/GenBank/DDBJ databases">
        <authorList>
            <person name="Varghese N."/>
            <person name="Submissions S."/>
        </authorList>
    </citation>
    <scope>NUCLEOTIDE SEQUENCE [LARGE SCALE GENOMIC DNA]</scope>
    <source>
        <strain evidence="2">DSM 10146</strain>
    </source>
</reference>
<keyword evidence="1" id="KW-0808">Transferase</keyword>
<sequence length="324" mass="32986">MTDDPPALVALDWGTSSLRAFLMSASGRVLDTRASAHGIQHLPEPGVPGFEAAFAAICGDWLAASRVPVVAGGMVGSAQGWAEVPYLPCPAALTDLPGAATRVATSGGQEVLIAPGLVFEPEGGTPDVMRGEEIQIAGAIAGNPDWQQAATLVLPGTHSKWAEVADGVVTGFATYMTGELFAVLRAHSILGRLMSDEALPEDTHAEAFAQGVAQASTAGPGDLTRQLFGSRTLGLTKRLPGGVLADYLSGLLIGSEIVSGLAAQGDRPVLLVGSGALCARYDTALRQLSGRGAAATIDNPAPAGLFRLACDAGLLTPEPGNSDD</sequence>
<evidence type="ECO:0000313" key="2">
    <source>
        <dbReference type="Proteomes" id="UP000198994"/>
    </source>
</evidence>
<dbReference type="InterPro" id="IPR007729">
    <property type="entry name" value="DGOK"/>
</dbReference>
<dbReference type="Gene3D" id="3.30.420.310">
    <property type="entry name" value="2-keto-3-deoxy-galactonokinase, C-terminal domain"/>
    <property type="match status" value="1"/>
</dbReference>
<dbReference type="Pfam" id="PF05035">
    <property type="entry name" value="DGOK"/>
    <property type="match status" value="1"/>
</dbReference>
<evidence type="ECO:0000313" key="1">
    <source>
        <dbReference type="EMBL" id="SDE83664.1"/>
    </source>
</evidence>
<dbReference type="GO" id="GO:0008671">
    <property type="term" value="F:2-dehydro-3-deoxygalactonokinase activity"/>
    <property type="evidence" value="ECO:0007669"/>
    <property type="project" value="InterPro"/>
</dbReference>
<dbReference type="GO" id="GO:0034194">
    <property type="term" value="P:D-galactonate catabolic process"/>
    <property type="evidence" value="ECO:0007669"/>
    <property type="project" value="InterPro"/>
</dbReference>
<dbReference type="Gene3D" id="3.30.420.300">
    <property type="entry name" value="2-keto-3-deoxy-galactonokinase, substrate binding domain"/>
    <property type="match status" value="1"/>
</dbReference>
<accession>A0A1G7G690</accession>
<organism evidence="1 2">
    <name type="scientific">Salipiger thiooxidans</name>
    <dbReference type="NCBI Taxonomy" id="282683"/>
    <lineage>
        <taxon>Bacteria</taxon>
        <taxon>Pseudomonadati</taxon>
        <taxon>Pseudomonadota</taxon>
        <taxon>Alphaproteobacteria</taxon>
        <taxon>Rhodobacterales</taxon>
        <taxon>Roseobacteraceae</taxon>
        <taxon>Salipiger</taxon>
    </lineage>
</organism>
<protein>
    <submittedName>
        <fullName evidence="1">2-dehydro-3-deoxygalactonokinase</fullName>
    </submittedName>
</protein>
<dbReference type="InterPro" id="IPR042257">
    <property type="entry name" value="DGOK_C"/>
</dbReference>
<dbReference type="STRING" id="282683.SAMN04488105_108156"/>
<dbReference type="InterPro" id="IPR042258">
    <property type="entry name" value="DGOK_N"/>
</dbReference>
<dbReference type="EMBL" id="FNAV01000008">
    <property type="protein sequence ID" value="SDE83664.1"/>
    <property type="molecule type" value="Genomic_DNA"/>
</dbReference>
<keyword evidence="2" id="KW-1185">Reference proteome</keyword>
<dbReference type="CDD" id="cd24012">
    <property type="entry name" value="ASKHA_NBD_KDGal-kinase"/>
    <property type="match status" value="1"/>
</dbReference>
<dbReference type="Proteomes" id="UP000198994">
    <property type="component" value="Unassembled WGS sequence"/>
</dbReference>
<dbReference type="AlphaFoldDB" id="A0A1G7G690"/>
<dbReference type="RefSeq" id="WP_165617096.1">
    <property type="nucleotide sequence ID" value="NZ_FNAV01000008.1"/>
</dbReference>
<proteinExistence type="predicted"/>
<keyword evidence="1" id="KW-0418">Kinase</keyword>